<dbReference type="STRING" id="364199.SAMN04489858_11049"/>
<dbReference type="EMBL" id="FOHO01000010">
    <property type="protein sequence ID" value="SET79484.1"/>
    <property type="molecule type" value="Genomic_DNA"/>
</dbReference>
<evidence type="ECO:0000313" key="4">
    <source>
        <dbReference type="Proteomes" id="UP000199180"/>
    </source>
</evidence>
<feature type="compositionally biased region" description="Low complexity" evidence="1">
    <location>
        <begin position="261"/>
        <end position="270"/>
    </location>
</feature>
<accession>A0A1I0H6V1</accession>
<feature type="compositionally biased region" description="Pro residues" evidence="1">
    <location>
        <begin position="271"/>
        <end position="284"/>
    </location>
</feature>
<dbReference type="AlphaFoldDB" id="A0A1I0H6V1"/>
<dbReference type="SUPFAM" id="SSF81901">
    <property type="entry name" value="HCP-like"/>
    <property type="match status" value="1"/>
</dbReference>
<feature type="region of interest" description="Disordered" evidence="1">
    <location>
        <begin position="254"/>
        <end position="287"/>
    </location>
</feature>
<reference evidence="3 4" key="1">
    <citation type="submission" date="2016-10" db="EMBL/GenBank/DDBJ databases">
        <authorList>
            <person name="de Groot N.N."/>
        </authorList>
    </citation>
    <scope>NUCLEOTIDE SEQUENCE [LARGE SCALE GENOMIC DNA]</scope>
    <source>
        <strain evidence="3 4">DSM 17862</strain>
    </source>
</reference>
<dbReference type="Pfam" id="PF08238">
    <property type="entry name" value="Sel1"/>
    <property type="match status" value="2"/>
</dbReference>
<dbReference type="Pfam" id="PF13401">
    <property type="entry name" value="AAA_22"/>
    <property type="match status" value="1"/>
</dbReference>
<evidence type="ECO:0000259" key="2">
    <source>
        <dbReference type="SMART" id="SM00382"/>
    </source>
</evidence>
<dbReference type="SMART" id="SM00382">
    <property type="entry name" value="AAA"/>
    <property type="match status" value="1"/>
</dbReference>
<dbReference type="InterPro" id="IPR011990">
    <property type="entry name" value="TPR-like_helical_dom_sf"/>
</dbReference>
<dbReference type="InterPro" id="IPR006597">
    <property type="entry name" value="Sel1-like"/>
</dbReference>
<feature type="domain" description="AAA+ ATPase" evidence="2">
    <location>
        <begin position="42"/>
        <end position="173"/>
    </location>
</feature>
<protein>
    <submittedName>
        <fullName evidence="3">Type II secretory pathway, component ExeA (Predicted ATPase)</fullName>
    </submittedName>
</protein>
<dbReference type="InterPro" id="IPR027417">
    <property type="entry name" value="P-loop_NTPase"/>
</dbReference>
<gene>
    <name evidence="3" type="ORF">SAMN04489858_11049</name>
</gene>
<dbReference type="GO" id="GO:0016887">
    <property type="term" value="F:ATP hydrolysis activity"/>
    <property type="evidence" value="ECO:0007669"/>
    <property type="project" value="InterPro"/>
</dbReference>
<dbReference type="InterPro" id="IPR049945">
    <property type="entry name" value="AAA_22"/>
</dbReference>
<sequence length="500" mass="52842">MNKQVHGDSFLAFREAPDPRMYVEAATHRDALTHLIRAAERARGVTLLTGRAGTGKTLLLRVLATRLGRDRLLTLGQNGADGSDPLRWILSLTGHATAADDTDLTARAMAAIGQRLLVVDEAQRLDDLDLDQLRQLADGPNAVPIILAGLPDLPGRLAAPSCAGFRALITDRSVLEPLSATETETYLAHRLVKGEGNPGFDQAAAALIHRSAAGIPRRINQIAQQAIFEALTEGRTRIDAAFLDRCIRTPFCLSPPRPARPADSPAASEPAPAPRPRSAPPPARPPRRLARPAALVVLLAIGTGAYFGLSSPSPEAPLPFTAPPVGIVPAADAATLMERALAAETSAPTQAALLYESAALLGDDRAAYFVGQLHETGLGVPMDLTRARAWYQQAAGVGGAQRRLSALPQADPVATPSAATVVQQSLYPDGRLQLHWQASAARFVVEYVMAGQPDTVLRHETDLSAALLPGPISRWRILSQGPDGTTVAATGWSAAAPPPR</sequence>
<name>A0A1I0H6V1_9RHOB</name>
<dbReference type="InterPro" id="IPR052026">
    <property type="entry name" value="ExeA_AAA_ATPase_DNA-bind"/>
</dbReference>
<dbReference type="SMART" id="SM00671">
    <property type="entry name" value="SEL1"/>
    <property type="match status" value="1"/>
</dbReference>
<proteinExistence type="predicted"/>
<dbReference type="InterPro" id="IPR003593">
    <property type="entry name" value="AAA+_ATPase"/>
</dbReference>
<organism evidence="3 4">
    <name type="scientific">Paracoccus homiensis</name>
    <dbReference type="NCBI Taxonomy" id="364199"/>
    <lineage>
        <taxon>Bacteria</taxon>
        <taxon>Pseudomonadati</taxon>
        <taxon>Pseudomonadota</taxon>
        <taxon>Alphaproteobacteria</taxon>
        <taxon>Rhodobacterales</taxon>
        <taxon>Paracoccaceae</taxon>
        <taxon>Paracoccus</taxon>
    </lineage>
</organism>
<dbReference type="Gene3D" id="3.40.50.300">
    <property type="entry name" value="P-loop containing nucleotide triphosphate hydrolases"/>
    <property type="match status" value="1"/>
</dbReference>
<dbReference type="RefSeq" id="WP_090735980.1">
    <property type="nucleotide sequence ID" value="NZ_FOHO01000010.1"/>
</dbReference>
<dbReference type="PANTHER" id="PTHR35894">
    <property type="entry name" value="GENERAL SECRETION PATHWAY PROTEIN A-RELATED"/>
    <property type="match status" value="1"/>
</dbReference>
<evidence type="ECO:0000256" key="1">
    <source>
        <dbReference type="SAM" id="MobiDB-lite"/>
    </source>
</evidence>
<dbReference type="Proteomes" id="UP000199180">
    <property type="component" value="Unassembled WGS sequence"/>
</dbReference>
<dbReference type="PANTHER" id="PTHR35894:SF1">
    <property type="entry name" value="PHOSPHORIBULOKINASE _ URIDINE KINASE FAMILY"/>
    <property type="match status" value="1"/>
</dbReference>
<dbReference type="SUPFAM" id="SSF52540">
    <property type="entry name" value="P-loop containing nucleoside triphosphate hydrolases"/>
    <property type="match status" value="1"/>
</dbReference>
<evidence type="ECO:0000313" key="3">
    <source>
        <dbReference type="EMBL" id="SET79484.1"/>
    </source>
</evidence>
<keyword evidence="4" id="KW-1185">Reference proteome</keyword>
<dbReference type="Gene3D" id="1.25.40.10">
    <property type="entry name" value="Tetratricopeptide repeat domain"/>
    <property type="match status" value="1"/>
</dbReference>
<dbReference type="OrthoDB" id="7825074at2"/>